<evidence type="ECO:0000313" key="2">
    <source>
        <dbReference type="Proteomes" id="UP000828048"/>
    </source>
</evidence>
<sequence length="419" mass="47490">MTLDLTSLLATFFFSTLLILALRYHFGKTKPPLHHPPTPFSLPIVGHLHLLSPLIHCSLDRLSSIHGPLIRLRLGSVPCIVFSTPQYAKEFLKTHDLNFSTRKNSTAINRLTYNSSFAFAPYGPYWKKWDVQGFGKRCEDIFRRYDALLEKRITSREEMRKENGDGGSAKDFLDILVDVLEDEDSEVKLTRDHIKALILDFFTAATDTSAIALEWALAELINNPKVLKRAQEEIDTIVGKHRLVAESDGPNLPYIQAIVKETLRLHPPIPMVTRRSVQECIIDGYNIPAHTMLIVNIWSIGRNAKYWENPLDFWPERFLRAENDDPVGLIDVKGQHFQLLSFGTGRRGCPGMSLALQQLQTVLAATIQCFDWKVVDPRGGNIIRVVDMIERPGLTVPRAHDLVCMPVPRIDLLDSLLDP</sequence>
<reference evidence="1 2" key="1">
    <citation type="journal article" date="2021" name="Hortic Res">
        <title>High-quality reference genome and annotation aids understanding of berry development for evergreen blueberry (Vaccinium darrowii).</title>
        <authorList>
            <person name="Yu J."/>
            <person name="Hulse-Kemp A.M."/>
            <person name="Babiker E."/>
            <person name="Staton M."/>
        </authorList>
    </citation>
    <scope>NUCLEOTIDE SEQUENCE [LARGE SCALE GENOMIC DNA]</scope>
    <source>
        <strain evidence="2">cv. NJ 8807/NJ 8810</strain>
        <tissue evidence="1">Young leaf</tissue>
    </source>
</reference>
<proteinExistence type="predicted"/>
<accession>A0ACB7XAG9</accession>
<keyword evidence="2" id="KW-1185">Reference proteome</keyword>
<gene>
    <name evidence="1" type="ORF">Vadar_017444</name>
</gene>
<dbReference type="EMBL" id="CM037156">
    <property type="protein sequence ID" value="KAH7837741.1"/>
    <property type="molecule type" value="Genomic_DNA"/>
</dbReference>
<comment type="caution">
    <text evidence="1">The sequence shown here is derived from an EMBL/GenBank/DDBJ whole genome shotgun (WGS) entry which is preliminary data.</text>
</comment>
<dbReference type="Proteomes" id="UP000828048">
    <property type="component" value="Chromosome 6"/>
</dbReference>
<name>A0ACB7XAG9_9ERIC</name>
<protein>
    <submittedName>
        <fullName evidence="1">Uncharacterized protein</fullName>
    </submittedName>
</protein>
<organism evidence="1 2">
    <name type="scientific">Vaccinium darrowii</name>
    <dbReference type="NCBI Taxonomy" id="229202"/>
    <lineage>
        <taxon>Eukaryota</taxon>
        <taxon>Viridiplantae</taxon>
        <taxon>Streptophyta</taxon>
        <taxon>Embryophyta</taxon>
        <taxon>Tracheophyta</taxon>
        <taxon>Spermatophyta</taxon>
        <taxon>Magnoliopsida</taxon>
        <taxon>eudicotyledons</taxon>
        <taxon>Gunneridae</taxon>
        <taxon>Pentapetalae</taxon>
        <taxon>asterids</taxon>
        <taxon>Ericales</taxon>
        <taxon>Ericaceae</taxon>
        <taxon>Vaccinioideae</taxon>
        <taxon>Vaccinieae</taxon>
        <taxon>Vaccinium</taxon>
    </lineage>
</organism>
<evidence type="ECO:0000313" key="1">
    <source>
        <dbReference type="EMBL" id="KAH7837741.1"/>
    </source>
</evidence>